<comment type="caution">
    <text evidence="6">The sequence shown here is derived from an EMBL/GenBank/DDBJ whole genome shotgun (WGS) entry which is preliminary data.</text>
</comment>
<sequence>MNKLSLSLVCAVVALTAGVVQAADDSQRMDVKAYKALDKDGDKRISREEAQGHAMLSKHFDQMDDDKDGYLNAKEVRSYAKSHKGKGFDKVDKNDDNVITRDEVANNPKLAKRFEAADTNKDGKLTKEEAKNFRHDHKK</sequence>
<feature type="region of interest" description="Disordered" evidence="3">
    <location>
        <begin position="110"/>
        <end position="139"/>
    </location>
</feature>
<protein>
    <recommendedName>
        <fullName evidence="5">EF-hand domain-containing protein</fullName>
    </recommendedName>
</protein>
<dbReference type="SMART" id="SM00054">
    <property type="entry name" value="EFh"/>
    <property type="match status" value="2"/>
</dbReference>
<dbReference type="PANTHER" id="PTHR10827:SF98">
    <property type="entry name" value="45 KDA CALCIUM-BINDING PROTEIN"/>
    <property type="match status" value="1"/>
</dbReference>
<dbReference type="Gene3D" id="1.10.238.10">
    <property type="entry name" value="EF-hand"/>
    <property type="match status" value="2"/>
</dbReference>
<evidence type="ECO:0000256" key="2">
    <source>
        <dbReference type="ARBA" id="ARBA00022737"/>
    </source>
</evidence>
<evidence type="ECO:0000256" key="3">
    <source>
        <dbReference type="SAM" id="MobiDB-lite"/>
    </source>
</evidence>
<dbReference type="Proteomes" id="UP000672097">
    <property type="component" value="Unassembled WGS sequence"/>
</dbReference>
<keyword evidence="4" id="KW-0732">Signal</keyword>
<gene>
    <name evidence="6" type="ORF">KAK11_15210</name>
</gene>
<accession>A0ABS5DZV6</accession>
<organism evidence="6 7">
    <name type="scientific">Ideonella paludis</name>
    <dbReference type="NCBI Taxonomy" id="1233411"/>
    <lineage>
        <taxon>Bacteria</taxon>
        <taxon>Pseudomonadati</taxon>
        <taxon>Pseudomonadota</taxon>
        <taxon>Betaproteobacteria</taxon>
        <taxon>Burkholderiales</taxon>
        <taxon>Sphaerotilaceae</taxon>
        <taxon>Ideonella</taxon>
    </lineage>
</organism>
<evidence type="ECO:0000313" key="7">
    <source>
        <dbReference type="Proteomes" id="UP000672097"/>
    </source>
</evidence>
<dbReference type="PANTHER" id="PTHR10827">
    <property type="entry name" value="RETICULOCALBIN"/>
    <property type="match status" value="1"/>
</dbReference>
<dbReference type="Pfam" id="PF13202">
    <property type="entry name" value="EF-hand_5"/>
    <property type="match status" value="3"/>
</dbReference>
<keyword evidence="7" id="KW-1185">Reference proteome</keyword>
<dbReference type="InterPro" id="IPR011992">
    <property type="entry name" value="EF-hand-dom_pair"/>
</dbReference>
<feature type="compositionally biased region" description="Basic and acidic residues" evidence="3">
    <location>
        <begin position="112"/>
        <end position="133"/>
    </location>
</feature>
<feature type="signal peptide" evidence="4">
    <location>
        <begin position="1"/>
        <end position="22"/>
    </location>
</feature>
<feature type="domain" description="EF-hand" evidence="5">
    <location>
        <begin position="105"/>
        <end position="139"/>
    </location>
</feature>
<name>A0ABS5DZV6_9BURK</name>
<dbReference type="EMBL" id="JAGQDG010000005">
    <property type="protein sequence ID" value="MBQ0936680.1"/>
    <property type="molecule type" value="Genomic_DNA"/>
</dbReference>
<keyword evidence="2" id="KW-0677">Repeat</keyword>
<reference evidence="6 7" key="1">
    <citation type="submission" date="2021-04" db="EMBL/GenBank/DDBJ databases">
        <title>The genome sequence of type strain Ideonella paludis KCTC 32238.</title>
        <authorList>
            <person name="Liu Y."/>
        </authorList>
    </citation>
    <scope>NUCLEOTIDE SEQUENCE [LARGE SCALE GENOMIC DNA]</scope>
    <source>
        <strain evidence="6 7">KCTC 32238</strain>
    </source>
</reference>
<feature type="chain" id="PRO_5045128252" description="EF-hand domain-containing protein" evidence="4">
    <location>
        <begin position="23"/>
        <end position="139"/>
    </location>
</feature>
<dbReference type="InterPro" id="IPR018247">
    <property type="entry name" value="EF_Hand_1_Ca_BS"/>
</dbReference>
<dbReference type="PROSITE" id="PS50222">
    <property type="entry name" value="EF_HAND_2"/>
    <property type="match status" value="2"/>
</dbReference>
<keyword evidence="1" id="KW-0479">Metal-binding</keyword>
<evidence type="ECO:0000256" key="1">
    <source>
        <dbReference type="ARBA" id="ARBA00022723"/>
    </source>
</evidence>
<feature type="domain" description="EF-hand" evidence="5">
    <location>
        <begin position="51"/>
        <end position="86"/>
    </location>
</feature>
<dbReference type="InterPro" id="IPR002048">
    <property type="entry name" value="EF_hand_dom"/>
</dbReference>
<evidence type="ECO:0000313" key="6">
    <source>
        <dbReference type="EMBL" id="MBQ0936680.1"/>
    </source>
</evidence>
<evidence type="ECO:0000259" key="5">
    <source>
        <dbReference type="PROSITE" id="PS50222"/>
    </source>
</evidence>
<dbReference type="RefSeq" id="WP_210810081.1">
    <property type="nucleotide sequence ID" value="NZ_JAGQDG010000005.1"/>
</dbReference>
<dbReference type="PROSITE" id="PS00018">
    <property type="entry name" value="EF_HAND_1"/>
    <property type="match status" value="1"/>
</dbReference>
<evidence type="ECO:0000256" key="4">
    <source>
        <dbReference type="SAM" id="SignalP"/>
    </source>
</evidence>
<dbReference type="SUPFAM" id="SSF47473">
    <property type="entry name" value="EF-hand"/>
    <property type="match status" value="1"/>
</dbReference>
<proteinExistence type="predicted"/>